<feature type="region of interest" description="Disordered" evidence="1">
    <location>
        <begin position="137"/>
        <end position="156"/>
    </location>
</feature>
<gene>
    <name evidence="3" type="ORF">PRLR5076_07840</name>
</gene>
<keyword evidence="4" id="KW-1185">Reference proteome</keyword>
<organism evidence="3 4">
    <name type="scientific">Prevotella lacticifex</name>
    <dbReference type="NCBI Taxonomy" id="2854755"/>
    <lineage>
        <taxon>Bacteria</taxon>
        <taxon>Pseudomonadati</taxon>
        <taxon>Bacteroidota</taxon>
        <taxon>Bacteroidia</taxon>
        <taxon>Bacteroidales</taxon>
        <taxon>Prevotellaceae</taxon>
        <taxon>Prevotella</taxon>
    </lineage>
</organism>
<feature type="domain" description="PIN" evidence="2">
    <location>
        <begin position="2"/>
        <end position="116"/>
    </location>
</feature>
<dbReference type="InterPro" id="IPR002716">
    <property type="entry name" value="PIN_dom"/>
</dbReference>
<protein>
    <recommendedName>
        <fullName evidence="2">PIN domain-containing protein</fullName>
    </recommendedName>
</protein>
<evidence type="ECO:0000313" key="3">
    <source>
        <dbReference type="EMBL" id="GJG57933.1"/>
    </source>
</evidence>
<comment type="caution">
    <text evidence="3">The sequence shown here is derived from an EMBL/GenBank/DDBJ whole genome shotgun (WGS) entry which is preliminary data.</text>
</comment>
<name>A0A9R1CXF8_9BACT</name>
<dbReference type="EMBL" id="BPUB01000001">
    <property type="protein sequence ID" value="GJG57933.1"/>
    <property type="molecule type" value="Genomic_DNA"/>
</dbReference>
<proteinExistence type="predicted"/>
<dbReference type="SUPFAM" id="SSF88723">
    <property type="entry name" value="PIN domain-like"/>
    <property type="match status" value="1"/>
</dbReference>
<dbReference type="Proteomes" id="UP000825483">
    <property type="component" value="Unassembled WGS sequence"/>
</dbReference>
<dbReference type="Gene3D" id="3.40.50.1010">
    <property type="entry name" value="5'-nuclease"/>
    <property type="match status" value="1"/>
</dbReference>
<accession>A0A9R1CXF8</accession>
<evidence type="ECO:0000259" key="2">
    <source>
        <dbReference type="Pfam" id="PF13470"/>
    </source>
</evidence>
<dbReference type="InterPro" id="IPR029060">
    <property type="entry name" value="PIN-like_dom_sf"/>
</dbReference>
<reference evidence="3" key="1">
    <citation type="journal article" date="2022" name="Int. J. Syst. Evol. Microbiol.">
        <title>Prevotella lacticifex sp. nov., isolated from the rumen of cows.</title>
        <authorList>
            <person name="Shinkai T."/>
            <person name="Ikeyama N."/>
            <person name="Kumagai M."/>
            <person name="Ohmori H."/>
            <person name="Sakamoto M."/>
            <person name="Ohkuma M."/>
            <person name="Mitsumori M."/>
        </authorList>
    </citation>
    <scope>NUCLEOTIDE SEQUENCE</scope>
    <source>
        <strain evidence="3">R5076</strain>
    </source>
</reference>
<evidence type="ECO:0000256" key="1">
    <source>
        <dbReference type="SAM" id="MobiDB-lite"/>
    </source>
</evidence>
<sequence>MKVFIDTNIMVDVLLGRKEFLLQSSNIFQLADNEDIVLYATALTFVNALYVSRKVLGKETALKKLKTFHDILKTAPMGDDELSKALLMDDKDMEDNLQYRSAVSAGCEVIVTRNVKDFPADGEVKAMLPGDFLDSLVEDSVDEDEEEIDDDGEENE</sequence>
<dbReference type="AlphaFoldDB" id="A0A9R1CXF8"/>
<evidence type="ECO:0000313" key="4">
    <source>
        <dbReference type="Proteomes" id="UP000825483"/>
    </source>
</evidence>
<dbReference type="Pfam" id="PF13470">
    <property type="entry name" value="PIN_3"/>
    <property type="match status" value="1"/>
</dbReference>